<comment type="caution">
    <text evidence="2">The sequence shown here is derived from an EMBL/GenBank/DDBJ whole genome shotgun (WGS) entry which is preliminary data.</text>
</comment>
<evidence type="ECO:0000256" key="1">
    <source>
        <dbReference type="SAM" id="MobiDB-lite"/>
    </source>
</evidence>
<proteinExistence type="predicted"/>
<dbReference type="Proteomes" id="UP000479710">
    <property type="component" value="Unassembled WGS sequence"/>
</dbReference>
<accession>A0A6G1BUV0</accession>
<organism evidence="2 3">
    <name type="scientific">Oryza meyeriana var. granulata</name>
    <dbReference type="NCBI Taxonomy" id="110450"/>
    <lineage>
        <taxon>Eukaryota</taxon>
        <taxon>Viridiplantae</taxon>
        <taxon>Streptophyta</taxon>
        <taxon>Embryophyta</taxon>
        <taxon>Tracheophyta</taxon>
        <taxon>Spermatophyta</taxon>
        <taxon>Magnoliopsida</taxon>
        <taxon>Liliopsida</taxon>
        <taxon>Poales</taxon>
        <taxon>Poaceae</taxon>
        <taxon>BOP clade</taxon>
        <taxon>Oryzoideae</taxon>
        <taxon>Oryzeae</taxon>
        <taxon>Oryzinae</taxon>
        <taxon>Oryza</taxon>
        <taxon>Oryza meyeriana</taxon>
    </lineage>
</organism>
<protein>
    <submittedName>
        <fullName evidence="2">Uncharacterized protein</fullName>
    </submittedName>
</protein>
<dbReference type="PANTHER" id="PTHR34555:SF3">
    <property type="entry name" value="OS04G0136900 PROTEIN"/>
    <property type="match status" value="1"/>
</dbReference>
<name>A0A6G1BUV0_9ORYZ</name>
<evidence type="ECO:0000313" key="2">
    <source>
        <dbReference type="EMBL" id="KAF0891612.1"/>
    </source>
</evidence>
<dbReference type="PANTHER" id="PTHR34555">
    <property type="entry name" value="INTEGRAL MEMBRANE HEMOLYSIN-III-LIKE PROTEIN"/>
    <property type="match status" value="1"/>
</dbReference>
<evidence type="ECO:0000313" key="3">
    <source>
        <dbReference type="Proteomes" id="UP000479710"/>
    </source>
</evidence>
<dbReference type="AlphaFoldDB" id="A0A6G1BUV0"/>
<dbReference type="OrthoDB" id="10514325at2759"/>
<feature type="non-terminal residue" evidence="2">
    <location>
        <position position="75"/>
    </location>
</feature>
<dbReference type="EMBL" id="SPHZ02000011">
    <property type="protein sequence ID" value="KAF0891612.1"/>
    <property type="molecule type" value="Genomic_DNA"/>
</dbReference>
<keyword evidence="3" id="KW-1185">Reference proteome</keyword>
<gene>
    <name evidence="2" type="ORF">E2562_010598</name>
</gene>
<reference evidence="2 3" key="1">
    <citation type="submission" date="2019-11" db="EMBL/GenBank/DDBJ databases">
        <title>Whole genome sequence of Oryza granulata.</title>
        <authorList>
            <person name="Li W."/>
        </authorList>
    </citation>
    <scope>NUCLEOTIDE SEQUENCE [LARGE SCALE GENOMIC DNA]</scope>
    <source>
        <strain evidence="3">cv. Menghai</strain>
        <tissue evidence="2">Leaf</tissue>
    </source>
</reference>
<sequence length="75" mass="7876">MFSMLEQIAMPASDKQLASSVKKVTSRELPNKGADIANMSQGTSPVPKDKGPATDPGKTMGTKRSDAPSSPGYHN</sequence>
<feature type="region of interest" description="Disordered" evidence="1">
    <location>
        <begin position="1"/>
        <end position="75"/>
    </location>
</feature>